<keyword evidence="1" id="KW-0732">Signal</keyword>
<dbReference type="Proteomes" id="UP000007800">
    <property type="component" value="Unassembled WGS sequence"/>
</dbReference>
<proteinExistence type="predicted"/>
<evidence type="ECO:0000313" key="2">
    <source>
        <dbReference type="EMBL" id="EER16174.1"/>
    </source>
</evidence>
<dbReference type="EMBL" id="GG673069">
    <property type="protein sequence ID" value="EER16174.1"/>
    <property type="molecule type" value="Genomic_DNA"/>
</dbReference>
<dbReference type="InParanoid" id="C5KHW2"/>
<dbReference type="RefSeq" id="XP_002784378.1">
    <property type="nucleotide sequence ID" value="XM_002784332.1"/>
</dbReference>
<sequence>MNLIYLLLLVIAKVEAEVIQAQPGKSRPQRILAGPSHFSFPPNCSKDAKPKDMPFCATGELDLGLKWVVNFDTYFFDAFDPTKTVLFGLNATINKGIPESLELRTGGCAVPYVVDLLPQLKPHLVEAGAKICTSGGGPGKYDPKTKSYSAEFKISGEVAIYSFGKRTPWPGLPFNAVGKAWLNPHFDIGFDATVIYSSKGSTEYKITLAFPNTMTTVNGSILTWHILERMSFDMWTAKYGHRYTNRTFVDKIIQLQPPQ</sequence>
<dbReference type="Pfam" id="PF20525">
    <property type="entry name" value="DUF6740"/>
    <property type="match status" value="1"/>
</dbReference>
<name>C5KHW2_PERM5</name>
<dbReference type="AlphaFoldDB" id="C5KHW2"/>
<evidence type="ECO:0000256" key="1">
    <source>
        <dbReference type="SAM" id="SignalP"/>
    </source>
</evidence>
<gene>
    <name evidence="2" type="ORF">Pmar_PMAR003637</name>
</gene>
<organism evidence="3">
    <name type="scientific">Perkinsus marinus (strain ATCC 50983 / TXsc)</name>
    <dbReference type="NCBI Taxonomy" id="423536"/>
    <lineage>
        <taxon>Eukaryota</taxon>
        <taxon>Sar</taxon>
        <taxon>Alveolata</taxon>
        <taxon>Perkinsozoa</taxon>
        <taxon>Perkinsea</taxon>
        <taxon>Perkinsida</taxon>
        <taxon>Perkinsidae</taxon>
        <taxon>Perkinsus</taxon>
    </lineage>
</organism>
<feature type="signal peptide" evidence="1">
    <location>
        <begin position="1"/>
        <end position="16"/>
    </location>
</feature>
<dbReference type="InterPro" id="IPR046628">
    <property type="entry name" value="DUF6740"/>
</dbReference>
<evidence type="ECO:0000313" key="3">
    <source>
        <dbReference type="Proteomes" id="UP000007800"/>
    </source>
</evidence>
<dbReference type="OrthoDB" id="411124at2759"/>
<protein>
    <submittedName>
        <fullName evidence="2">Uncharacterized protein</fullName>
    </submittedName>
</protein>
<dbReference type="GeneID" id="9061312"/>
<keyword evidence="3" id="KW-1185">Reference proteome</keyword>
<feature type="chain" id="PRO_5002952718" evidence="1">
    <location>
        <begin position="17"/>
        <end position="259"/>
    </location>
</feature>
<reference evidence="2 3" key="1">
    <citation type="submission" date="2008-07" db="EMBL/GenBank/DDBJ databases">
        <authorList>
            <person name="El-Sayed N."/>
            <person name="Caler E."/>
            <person name="Inman J."/>
            <person name="Amedeo P."/>
            <person name="Hass B."/>
            <person name="Wortman J."/>
        </authorList>
    </citation>
    <scope>NUCLEOTIDE SEQUENCE [LARGE SCALE GENOMIC DNA]</scope>
    <source>
        <strain evidence="3">ATCC 50983 / TXsc</strain>
    </source>
</reference>
<dbReference type="OMA" id="LTWHILE"/>
<accession>C5KHW2</accession>